<dbReference type="PROSITE" id="PS00928">
    <property type="entry name" value="TREHALASE_2"/>
    <property type="match status" value="1"/>
</dbReference>
<feature type="chain" id="PRO_5034180978" description="Trehalase" evidence="6">
    <location>
        <begin position="23"/>
        <end position="604"/>
    </location>
</feature>
<evidence type="ECO:0000256" key="4">
    <source>
        <dbReference type="RuleBase" id="RU361180"/>
    </source>
</evidence>
<keyword evidence="3 4" id="KW-0326">Glycosidase</keyword>
<keyword evidence="8" id="KW-1185">Reference proteome</keyword>
<evidence type="ECO:0000313" key="8">
    <source>
        <dbReference type="Proteomes" id="UP000646827"/>
    </source>
</evidence>
<proteinExistence type="inferred from homology"/>
<keyword evidence="2 4" id="KW-0378">Hydrolase</keyword>
<protein>
    <recommendedName>
        <fullName evidence="4">Trehalase</fullName>
        <ecNumber evidence="4">3.2.1.28</ecNumber>
    </recommendedName>
    <alternativeName>
        <fullName evidence="4">Alpha-trehalose glucohydrolase</fullName>
    </alternativeName>
</protein>
<gene>
    <name evidence="7" type="ORF">INT45_013515</name>
</gene>
<feature type="region of interest" description="Disordered" evidence="5">
    <location>
        <begin position="268"/>
        <end position="294"/>
    </location>
</feature>
<comment type="caution">
    <text evidence="7">The sequence shown here is derived from an EMBL/GenBank/DDBJ whole genome shotgun (WGS) entry which is preliminary data.</text>
</comment>
<dbReference type="AlphaFoldDB" id="A0A8H7S3J0"/>
<evidence type="ECO:0000313" key="7">
    <source>
        <dbReference type="EMBL" id="KAG2222884.1"/>
    </source>
</evidence>
<comment type="similarity">
    <text evidence="1 4">Belongs to the glycosyl hydrolase 37 family.</text>
</comment>
<sequence>MRLHGIRLLWLCLFATVTAINAETTNSASSTCNSPIYCEGPLLRTVQLARLFPDSKTFVDMPTKEPLKQVLDAFDAIGGENASHESIVSFVDTYFDQPGSELIQYSVEKQNPPEWLNDVHDPIYRGWLEKLSDEWRDLAFEFDTSKLCDGCVTSALPVKRPFVIPGGRFREFYYWDTYFVIRGLLLSDLNELAKDMIENLLDFVDTYGFMRKSQPPLLTEMVKIYVEKTGDESFLYKSLPILDKEYTYWLTNTTVQLDKKHSLNRYDVHNASPRPESYSEDYEVANDPTEPLNDTERHELYSNLASGAESGWDYTSRWTKTKQITNNDPNTILRQLNTRNIIPVDLNAMLWSIENTLSEWHSAPLEKQYYQRQASKRLAAMDQYLWNPEHHAFFDYNITGQQQNIEFTPAGMVPFWLGSVPDRAFKSLPKVFDYVIEALRQDPGILTTSEFNTTMQWDWPNGWPPLQYITMRAIMNVDYWIRHDFHNASQIKYDEEKGLDHDRTSEFIQLARIMGERYAASSFCSWYNTGGSLPGLLERLTSDTEDNGHMFEKFNVQNMGSAGSGGEYTVQVGFGWTNGVALWIFNTFSDIKAPNCTSTFSYPV</sequence>
<reference evidence="7 8" key="1">
    <citation type="submission" date="2020-12" db="EMBL/GenBank/DDBJ databases">
        <title>Metabolic potential, ecology and presence of endohyphal bacteria is reflected in genomic diversity of Mucoromycotina.</title>
        <authorList>
            <person name="Muszewska A."/>
            <person name="Okrasinska A."/>
            <person name="Steczkiewicz K."/>
            <person name="Drgas O."/>
            <person name="Orlowska M."/>
            <person name="Perlinska-Lenart U."/>
            <person name="Aleksandrzak-Piekarczyk T."/>
            <person name="Szatraj K."/>
            <person name="Zielenkiewicz U."/>
            <person name="Pilsyk S."/>
            <person name="Malc E."/>
            <person name="Mieczkowski P."/>
            <person name="Kruszewska J.S."/>
            <person name="Biernat P."/>
            <person name="Pawlowska J."/>
        </authorList>
    </citation>
    <scope>NUCLEOTIDE SEQUENCE [LARGE SCALE GENOMIC DNA]</scope>
    <source>
        <strain evidence="7 8">CBS 142.35</strain>
    </source>
</reference>
<organism evidence="7 8">
    <name type="scientific">Circinella minor</name>
    <dbReference type="NCBI Taxonomy" id="1195481"/>
    <lineage>
        <taxon>Eukaryota</taxon>
        <taxon>Fungi</taxon>
        <taxon>Fungi incertae sedis</taxon>
        <taxon>Mucoromycota</taxon>
        <taxon>Mucoromycotina</taxon>
        <taxon>Mucoromycetes</taxon>
        <taxon>Mucorales</taxon>
        <taxon>Lichtheimiaceae</taxon>
        <taxon>Circinella</taxon>
    </lineage>
</organism>
<evidence type="ECO:0000256" key="2">
    <source>
        <dbReference type="ARBA" id="ARBA00022801"/>
    </source>
</evidence>
<dbReference type="InterPro" id="IPR018232">
    <property type="entry name" value="Glyco_hydro_37_CS"/>
</dbReference>
<dbReference type="InterPro" id="IPR001661">
    <property type="entry name" value="Glyco_hydro_37"/>
</dbReference>
<comment type="catalytic activity">
    <reaction evidence="4">
        <text>alpha,alpha-trehalose + H2O = alpha-D-glucose + beta-D-glucose</text>
        <dbReference type="Rhea" id="RHEA:32675"/>
        <dbReference type="ChEBI" id="CHEBI:15377"/>
        <dbReference type="ChEBI" id="CHEBI:15903"/>
        <dbReference type="ChEBI" id="CHEBI:16551"/>
        <dbReference type="ChEBI" id="CHEBI:17925"/>
        <dbReference type="EC" id="3.2.1.28"/>
    </reaction>
</comment>
<dbReference type="Proteomes" id="UP000646827">
    <property type="component" value="Unassembled WGS sequence"/>
</dbReference>
<keyword evidence="6" id="KW-0732">Signal</keyword>
<dbReference type="PANTHER" id="PTHR23403">
    <property type="entry name" value="TREHALASE"/>
    <property type="match status" value="1"/>
</dbReference>
<dbReference type="Gene3D" id="1.50.10.10">
    <property type="match status" value="1"/>
</dbReference>
<name>A0A8H7S3J0_9FUNG</name>
<dbReference type="OrthoDB" id="3542292at2759"/>
<dbReference type="GO" id="GO:0005993">
    <property type="term" value="P:trehalose catabolic process"/>
    <property type="evidence" value="ECO:0007669"/>
    <property type="project" value="TreeGrafter"/>
</dbReference>
<dbReference type="InterPro" id="IPR012341">
    <property type="entry name" value="6hp_glycosidase-like_sf"/>
</dbReference>
<dbReference type="SUPFAM" id="SSF48208">
    <property type="entry name" value="Six-hairpin glycosidases"/>
    <property type="match status" value="1"/>
</dbReference>
<dbReference type="PROSITE" id="PS00927">
    <property type="entry name" value="TREHALASE_1"/>
    <property type="match status" value="1"/>
</dbReference>
<dbReference type="EC" id="3.2.1.28" evidence="4"/>
<evidence type="ECO:0000256" key="1">
    <source>
        <dbReference type="ARBA" id="ARBA00005615"/>
    </source>
</evidence>
<feature type="signal peptide" evidence="6">
    <location>
        <begin position="1"/>
        <end position="22"/>
    </location>
</feature>
<evidence type="ECO:0000256" key="3">
    <source>
        <dbReference type="ARBA" id="ARBA00023295"/>
    </source>
</evidence>
<dbReference type="GO" id="GO:0004555">
    <property type="term" value="F:alpha,alpha-trehalase activity"/>
    <property type="evidence" value="ECO:0007669"/>
    <property type="project" value="UniProtKB-EC"/>
</dbReference>
<evidence type="ECO:0000256" key="5">
    <source>
        <dbReference type="SAM" id="MobiDB-lite"/>
    </source>
</evidence>
<dbReference type="EMBL" id="JAEPRB010000072">
    <property type="protein sequence ID" value="KAG2222884.1"/>
    <property type="molecule type" value="Genomic_DNA"/>
</dbReference>
<dbReference type="PRINTS" id="PR00744">
    <property type="entry name" value="GLHYDRLASE37"/>
</dbReference>
<dbReference type="InterPro" id="IPR008928">
    <property type="entry name" value="6-hairpin_glycosidase_sf"/>
</dbReference>
<accession>A0A8H7S3J0</accession>
<evidence type="ECO:0000256" key="6">
    <source>
        <dbReference type="SAM" id="SignalP"/>
    </source>
</evidence>
<dbReference type="PANTHER" id="PTHR23403:SF1">
    <property type="entry name" value="TREHALASE"/>
    <property type="match status" value="1"/>
</dbReference>
<dbReference type="Pfam" id="PF01204">
    <property type="entry name" value="Trehalase"/>
    <property type="match status" value="2"/>
</dbReference>